<dbReference type="EMBL" id="AQPH01000101">
    <property type="protein sequence ID" value="EPY00382.1"/>
    <property type="molecule type" value="Genomic_DNA"/>
</dbReference>
<dbReference type="SMART" id="SM00100">
    <property type="entry name" value="cNMP"/>
    <property type="match status" value="1"/>
</dbReference>
<dbReference type="AlphaFoldDB" id="S9S332"/>
<dbReference type="PROSITE" id="PS50042">
    <property type="entry name" value="CNMP_BINDING_3"/>
    <property type="match status" value="1"/>
</dbReference>
<organism evidence="2 3">
    <name type="scientific">Magnetospirillum fulvum MGU-K5</name>
    <dbReference type="NCBI Taxonomy" id="1316936"/>
    <lineage>
        <taxon>Bacteria</taxon>
        <taxon>Pseudomonadati</taxon>
        <taxon>Pseudomonadota</taxon>
        <taxon>Alphaproteobacteria</taxon>
        <taxon>Rhodospirillales</taxon>
        <taxon>Rhodospirillaceae</taxon>
        <taxon>Magnetospirillum</taxon>
    </lineage>
</organism>
<comment type="caution">
    <text evidence="2">The sequence shown here is derived from an EMBL/GenBank/DDBJ whole genome shotgun (WGS) entry which is preliminary data.</text>
</comment>
<evidence type="ECO:0000313" key="2">
    <source>
        <dbReference type="EMBL" id="EPY00382.1"/>
    </source>
</evidence>
<dbReference type="Proteomes" id="UP000015350">
    <property type="component" value="Unassembled WGS sequence"/>
</dbReference>
<dbReference type="Pfam" id="PF00027">
    <property type="entry name" value="cNMP_binding"/>
    <property type="match status" value="1"/>
</dbReference>
<dbReference type="SUPFAM" id="SSF51206">
    <property type="entry name" value="cAMP-binding domain-like"/>
    <property type="match status" value="1"/>
</dbReference>
<dbReference type="CDD" id="cd00038">
    <property type="entry name" value="CAP_ED"/>
    <property type="match status" value="1"/>
</dbReference>
<dbReference type="PANTHER" id="PTHR24567:SF74">
    <property type="entry name" value="HTH-TYPE TRANSCRIPTIONAL REGULATOR ARCR"/>
    <property type="match status" value="1"/>
</dbReference>
<dbReference type="GO" id="GO:0005829">
    <property type="term" value="C:cytosol"/>
    <property type="evidence" value="ECO:0007669"/>
    <property type="project" value="TreeGrafter"/>
</dbReference>
<dbReference type="InterPro" id="IPR014710">
    <property type="entry name" value="RmlC-like_jellyroll"/>
</dbReference>
<dbReference type="STRING" id="1316936.K678_16410"/>
<feature type="domain" description="Cyclic nucleotide-binding" evidence="1">
    <location>
        <begin position="11"/>
        <end position="96"/>
    </location>
</feature>
<name>S9S332_MAGFU</name>
<dbReference type="RefSeq" id="WP_021133561.1">
    <property type="nucleotide sequence ID" value="NZ_AQPH01000101.1"/>
</dbReference>
<gene>
    <name evidence="2" type="ORF">K678_16410</name>
</gene>
<sequence length="135" mass="14482">MMADKSGGGAERRSFARGTVIFREGEAGDEAYLLHQGAVRIFKTVAGRRITLGTVHPFQVFGEMSMMDDSPRMAGAIAESDVVCLVLTKQAIRSMMDQAPEGLSTLILSMLATIRSMGHELADARAALIDHNGKG</sequence>
<dbReference type="eggNOG" id="COG0664">
    <property type="taxonomic scope" value="Bacteria"/>
</dbReference>
<protein>
    <submittedName>
        <fullName evidence="2">cAMP-binding protein</fullName>
    </submittedName>
</protein>
<evidence type="ECO:0000259" key="1">
    <source>
        <dbReference type="PROSITE" id="PS50042"/>
    </source>
</evidence>
<dbReference type="InterPro" id="IPR000595">
    <property type="entry name" value="cNMP-bd_dom"/>
</dbReference>
<dbReference type="InterPro" id="IPR018490">
    <property type="entry name" value="cNMP-bd_dom_sf"/>
</dbReference>
<reference evidence="2 3" key="1">
    <citation type="submission" date="2013-04" db="EMBL/GenBank/DDBJ databases">
        <authorList>
            <person name="Kuznetsov B."/>
            <person name="Ivanovsky R."/>
        </authorList>
    </citation>
    <scope>NUCLEOTIDE SEQUENCE [LARGE SCALE GENOMIC DNA]</scope>
    <source>
        <strain evidence="2 3">MGU-K5</strain>
    </source>
</reference>
<proteinExistence type="predicted"/>
<dbReference type="Gene3D" id="2.60.120.10">
    <property type="entry name" value="Jelly Rolls"/>
    <property type="match status" value="1"/>
</dbReference>
<dbReference type="GO" id="GO:0003700">
    <property type="term" value="F:DNA-binding transcription factor activity"/>
    <property type="evidence" value="ECO:0007669"/>
    <property type="project" value="TreeGrafter"/>
</dbReference>
<dbReference type="PRINTS" id="PR00103">
    <property type="entry name" value="CAMPKINASE"/>
</dbReference>
<dbReference type="InterPro" id="IPR050397">
    <property type="entry name" value="Env_Response_Regulators"/>
</dbReference>
<accession>S9S332</accession>
<dbReference type="PANTHER" id="PTHR24567">
    <property type="entry name" value="CRP FAMILY TRANSCRIPTIONAL REGULATORY PROTEIN"/>
    <property type="match status" value="1"/>
</dbReference>
<evidence type="ECO:0000313" key="3">
    <source>
        <dbReference type="Proteomes" id="UP000015350"/>
    </source>
</evidence>